<organism evidence="2 3">
    <name type="scientific">Desulfosporosinus metallidurans</name>
    <dbReference type="NCBI Taxonomy" id="1888891"/>
    <lineage>
        <taxon>Bacteria</taxon>
        <taxon>Bacillati</taxon>
        <taxon>Bacillota</taxon>
        <taxon>Clostridia</taxon>
        <taxon>Eubacteriales</taxon>
        <taxon>Desulfitobacteriaceae</taxon>
        <taxon>Desulfosporosinus</taxon>
    </lineage>
</organism>
<comment type="caution">
    <text evidence="2">The sequence shown here is derived from an EMBL/GenBank/DDBJ whole genome shotgun (WGS) entry which is preliminary data.</text>
</comment>
<proteinExistence type="predicted"/>
<accession>A0A1Q8QJD6</accession>
<dbReference type="OrthoDB" id="9847070at2"/>
<dbReference type="EMBL" id="MLBF01000057">
    <property type="protein sequence ID" value="OLN27463.1"/>
    <property type="molecule type" value="Genomic_DNA"/>
</dbReference>
<evidence type="ECO:0000313" key="2">
    <source>
        <dbReference type="EMBL" id="OLN27463.1"/>
    </source>
</evidence>
<name>A0A1Q8QJD6_9FIRM</name>
<evidence type="ECO:0000256" key="1">
    <source>
        <dbReference type="SAM" id="MobiDB-lite"/>
    </source>
</evidence>
<gene>
    <name evidence="2" type="ORF">DSOL_4540</name>
</gene>
<feature type="region of interest" description="Disordered" evidence="1">
    <location>
        <begin position="46"/>
        <end position="71"/>
    </location>
</feature>
<dbReference type="STRING" id="1888891.DSOL_4540"/>
<keyword evidence="3" id="KW-1185">Reference proteome</keyword>
<reference evidence="2 3" key="1">
    <citation type="submission" date="2016-09" db="EMBL/GenBank/DDBJ databases">
        <title>Complete genome of Desulfosporosinus sp. OL.</title>
        <authorList>
            <person name="Mardanov A."/>
            <person name="Beletsky A."/>
            <person name="Panova A."/>
            <person name="Karnachuk O."/>
            <person name="Ravin N."/>
        </authorList>
    </citation>
    <scope>NUCLEOTIDE SEQUENCE [LARGE SCALE GENOMIC DNA]</scope>
    <source>
        <strain evidence="2 3">OL</strain>
    </source>
</reference>
<feature type="compositionally biased region" description="Basic and acidic residues" evidence="1">
    <location>
        <begin position="60"/>
        <end position="71"/>
    </location>
</feature>
<dbReference type="RefSeq" id="WP_034143219.1">
    <property type="nucleotide sequence ID" value="NZ_MLBF01000057.1"/>
</dbReference>
<feature type="compositionally biased region" description="Basic and acidic residues" evidence="1">
    <location>
        <begin position="1"/>
        <end position="17"/>
    </location>
</feature>
<dbReference type="AlphaFoldDB" id="A0A1Q8QJD6"/>
<dbReference type="Proteomes" id="UP000186102">
    <property type="component" value="Unassembled WGS sequence"/>
</dbReference>
<evidence type="ECO:0000313" key="3">
    <source>
        <dbReference type="Proteomes" id="UP000186102"/>
    </source>
</evidence>
<feature type="region of interest" description="Disordered" evidence="1">
    <location>
        <begin position="1"/>
        <end position="33"/>
    </location>
</feature>
<sequence length="71" mass="8233">MDKKNNDSPQEEGEKMSILESEILSNRHCPPTESLRQSLNEVKLMKEGKKAETSLQDWFSKIKKDKENGRL</sequence>
<protein>
    <submittedName>
        <fullName evidence="2">Uncharacterized protein</fullName>
    </submittedName>
</protein>